<name>A0A0A1SRT8_9HYPO</name>
<evidence type="ECO:0000313" key="2">
    <source>
        <dbReference type="EMBL" id="CEJ80791.1"/>
    </source>
</evidence>
<dbReference type="AlphaFoldDB" id="A0A0A1SRT8"/>
<feature type="region of interest" description="Disordered" evidence="1">
    <location>
        <begin position="237"/>
        <end position="259"/>
    </location>
</feature>
<accession>A0A0A1SRT8</accession>
<organism evidence="2 3">
    <name type="scientific">[Torrubiella] hemipterigena</name>
    <dbReference type="NCBI Taxonomy" id="1531966"/>
    <lineage>
        <taxon>Eukaryota</taxon>
        <taxon>Fungi</taxon>
        <taxon>Dikarya</taxon>
        <taxon>Ascomycota</taxon>
        <taxon>Pezizomycotina</taxon>
        <taxon>Sordariomycetes</taxon>
        <taxon>Hypocreomycetidae</taxon>
        <taxon>Hypocreales</taxon>
        <taxon>Clavicipitaceae</taxon>
        <taxon>Clavicipitaceae incertae sedis</taxon>
        <taxon>'Torrubiella' clade</taxon>
    </lineage>
</organism>
<dbReference type="OrthoDB" id="3941134at2759"/>
<sequence>MDDPWSSPWATDAPASEAHIIQDEAHTSVSSVLKISPTETSNKPATSPWGTDDNGWGDWTTQQRHADDTWTAPGADLDPWSQTSHVDVNAEIDRNEVSNNKYVDLPFDSDDRIDHGPASTSSTSSSQATKEMDKVSPSIKDSIPKIEHPYPASDSETAKTETSTPAKPSKVQDLVVMYNGMAKKARSATKLSAVEDYLATEGTSKLHEEFTSVANSAPQETNTTIAVDAQLKKDELDTAKDETCSSASESGDEATDDNTTILSDVEGSASSDAEHTTTAKPPQKVAYPVDLALLETLFPSTPAVNTTAEIIPDMIIDDSFTQVSQRKLWYRISRFGSVQKHDLGNDDNYKYITWQGSETRQKTIQIVRRWMEEDSIAGRVVLGKKAAAIGASMFNWDSSEPAVEIGTLLRQHRAEVEPALPRLDIAPKPVVKIEASDDSSAFAWATNAPMTPTDVVPVSLPPTLAPESPIASDVASSVSPPSSIWDEDSRPATAHRLSSTIPAVPSGLHISETVGDLEDEDDDDWGEMMSSPTQPADPLFTSFESSLKPDPFADDFTSSPPIPQQGWGFDDPEPFKTAEKPAPTQKITTTVEVTDSSPWSSDIIAASTTTTNIHTSIKPQSPTSHTTPALLEDRELTNILAAIPDFSYMLR</sequence>
<evidence type="ECO:0000256" key="1">
    <source>
        <dbReference type="SAM" id="MobiDB-lite"/>
    </source>
</evidence>
<reference evidence="2 3" key="1">
    <citation type="journal article" date="2015" name="Genome Announc.">
        <title>Draft Genome Sequence and Gene Annotation of the Entomopathogenic Fungus Verticillium hemipterigenum.</title>
        <authorList>
            <person name="Horn F."/>
            <person name="Habel A."/>
            <person name="Scharf D.H."/>
            <person name="Dworschak J."/>
            <person name="Brakhage A.A."/>
            <person name="Guthke R."/>
            <person name="Hertweck C."/>
            <person name="Linde J."/>
        </authorList>
    </citation>
    <scope>NUCLEOTIDE SEQUENCE [LARGE SCALE GENOMIC DNA]</scope>
</reference>
<protein>
    <recommendedName>
        <fullName evidence="4">Glucan 1, 4-alpha-glucosidase</fullName>
    </recommendedName>
</protein>
<dbReference type="HOGENOM" id="CLU_019987_0_0_1"/>
<dbReference type="EMBL" id="CDHN01000001">
    <property type="protein sequence ID" value="CEJ80791.1"/>
    <property type="molecule type" value="Genomic_DNA"/>
</dbReference>
<feature type="compositionally biased region" description="Acidic residues" evidence="1">
    <location>
        <begin position="515"/>
        <end position="524"/>
    </location>
</feature>
<feature type="region of interest" description="Disordered" evidence="1">
    <location>
        <begin position="471"/>
        <end position="524"/>
    </location>
</feature>
<feature type="compositionally biased region" description="Low complexity" evidence="1">
    <location>
        <begin position="471"/>
        <end position="484"/>
    </location>
</feature>
<evidence type="ECO:0000313" key="3">
    <source>
        <dbReference type="Proteomes" id="UP000039046"/>
    </source>
</evidence>
<keyword evidence="3" id="KW-1185">Reference proteome</keyword>
<evidence type="ECO:0008006" key="4">
    <source>
        <dbReference type="Google" id="ProtNLM"/>
    </source>
</evidence>
<feature type="compositionally biased region" description="Polar residues" evidence="1">
    <location>
        <begin position="30"/>
        <end position="49"/>
    </location>
</feature>
<dbReference type="Proteomes" id="UP000039046">
    <property type="component" value="Unassembled WGS sequence"/>
</dbReference>
<gene>
    <name evidence="2" type="ORF">VHEMI00956</name>
</gene>
<dbReference type="STRING" id="1531966.A0A0A1SRT8"/>
<feature type="region of interest" description="Disordered" evidence="1">
    <location>
        <begin position="30"/>
        <end position="168"/>
    </location>
</feature>
<proteinExistence type="predicted"/>